<protein>
    <submittedName>
        <fullName evidence="2">Unannotated protein</fullName>
    </submittedName>
</protein>
<accession>A0A6J6W5A1</accession>
<feature type="region of interest" description="Disordered" evidence="1">
    <location>
        <begin position="1"/>
        <end position="21"/>
    </location>
</feature>
<reference evidence="2" key="1">
    <citation type="submission" date="2020-05" db="EMBL/GenBank/DDBJ databases">
        <authorList>
            <person name="Chiriac C."/>
            <person name="Salcher M."/>
            <person name="Ghai R."/>
            <person name="Kavagutti S V."/>
        </authorList>
    </citation>
    <scope>NUCLEOTIDE SEQUENCE</scope>
</reference>
<sequence>MSFSQSGRDERRPPATTTRSPARVVPFSKVTPVICLRLEASSIVWVKPLTPIPVLKMTRPSSSTTRRRTHSKVVRRQVSMLNSASSASGTKPTIVAGRSSPNLISVAPASNNFSRTSGSFCRSRETRRAKKAWLWRTCGAPRLSQSKASSAFSGIGVSSRSKTVT</sequence>
<dbReference type="AlphaFoldDB" id="A0A6J6W5A1"/>
<proteinExistence type="predicted"/>
<evidence type="ECO:0000256" key="1">
    <source>
        <dbReference type="SAM" id="MobiDB-lite"/>
    </source>
</evidence>
<gene>
    <name evidence="2" type="ORF">UFOPK2921_00688</name>
</gene>
<evidence type="ECO:0000313" key="2">
    <source>
        <dbReference type="EMBL" id="CAB4778283.1"/>
    </source>
</evidence>
<organism evidence="2">
    <name type="scientific">freshwater metagenome</name>
    <dbReference type="NCBI Taxonomy" id="449393"/>
    <lineage>
        <taxon>unclassified sequences</taxon>
        <taxon>metagenomes</taxon>
        <taxon>ecological metagenomes</taxon>
    </lineage>
</organism>
<dbReference type="EMBL" id="CAEZZV010000072">
    <property type="protein sequence ID" value="CAB4778283.1"/>
    <property type="molecule type" value="Genomic_DNA"/>
</dbReference>
<name>A0A6J6W5A1_9ZZZZ</name>